<accession>A0A4P9WLP9</accession>
<organism evidence="1 2">
    <name type="scientific">Blyttiomyces helicus</name>
    <dbReference type="NCBI Taxonomy" id="388810"/>
    <lineage>
        <taxon>Eukaryota</taxon>
        <taxon>Fungi</taxon>
        <taxon>Fungi incertae sedis</taxon>
        <taxon>Chytridiomycota</taxon>
        <taxon>Chytridiomycota incertae sedis</taxon>
        <taxon>Chytridiomycetes</taxon>
        <taxon>Chytridiomycetes incertae sedis</taxon>
        <taxon>Blyttiomyces</taxon>
    </lineage>
</organism>
<name>A0A4P9WLP9_9FUNG</name>
<dbReference type="Proteomes" id="UP000269721">
    <property type="component" value="Unassembled WGS sequence"/>
</dbReference>
<gene>
    <name evidence="1" type="ORF">BDK51DRAFT_28219</name>
</gene>
<sequence>MVVPSTRRPYQSPMGASKGGVTAAALTALKTTSSIGAPRTKAATQELSEHNGNLIEAVTAPVEEDLKSHEFWTLSLLQGISQQETTSIYKLEVHIVVQQLIKESHDKRTRKIAFMVIMNVAGALESPKGKTSNSTCPNLVVKVVLKMSPSCNQTF</sequence>
<keyword evidence="2" id="KW-1185">Reference proteome</keyword>
<reference evidence="2" key="1">
    <citation type="journal article" date="2018" name="Nat. Microbiol.">
        <title>Leveraging single-cell genomics to expand the fungal tree of life.</title>
        <authorList>
            <person name="Ahrendt S.R."/>
            <person name="Quandt C.A."/>
            <person name="Ciobanu D."/>
            <person name="Clum A."/>
            <person name="Salamov A."/>
            <person name="Andreopoulos B."/>
            <person name="Cheng J.F."/>
            <person name="Woyke T."/>
            <person name="Pelin A."/>
            <person name="Henrissat B."/>
            <person name="Reynolds N.K."/>
            <person name="Benny G.L."/>
            <person name="Smith M.E."/>
            <person name="James T.Y."/>
            <person name="Grigoriev I.V."/>
        </authorList>
    </citation>
    <scope>NUCLEOTIDE SEQUENCE [LARGE SCALE GENOMIC DNA]</scope>
</reference>
<protein>
    <submittedName>
        <fullName evidence="1">Uncharacterized protein</fullName>
    </submittedName>
</protein>
<dbReference type="EMBL" id="KZ994587">
    <property type="protein sequence ID" value="RKO92558.1"/>
    <property type="molecule type" value="Genomic_DNA"/>
</dbReference>
<evidence type="ECO:0000313" key="1">
    <source>
        <dbReference type="EMBL" id="RKO92558.1"/>
    </source>
</evidence>
<proteinExistence type="predicted"/>
<dbReference type="AlphaFoldDB" id="A0A4P9WLP9"/>
<evidence type="ECO:0000313" key="2">
    <source>
        <dbReference type="Proteomes" id="UP000269721"/>
    </source>
</evidence>